<dbReference type="Pfam" id="PF01565">
    <property type="entry name" value="FAD_binding_4"/>
    <property type="match status" value="1"/>
</dbReference>
<dbReference type="PROSITE" id="PS00862">
    <property type="entry name" value="OX2_COVAL_FAD"/>
    <property type="match status" value="1"/>
</dbReference>
<evidence type="ECO:0000256" key="3">
    <source>
        <dbReference type="ARBA" id="ARBA00022630"/>
    </source>
</evidence>
<gene>
    <name evidence="8" type="ORF">ITJ42_00170</name>
</gene>
<dbReference type="Gene3D" id="3.30.465.10">
    <property type="match status" value="1"/>
</dbReference>
<evidence type="ECO:0000313" key="8">
    <source>
        <dbReference type="EMBL" id="MBF4629628.1"/>
    </source>
</evidence>
<sequence length="490" mass="52208">MTVINAQHLPRTPLEDLEFSLLGTYVLPTDPQWDKARSAWNLTADQRPAAVVFTVDAADVSATMRYADALGLNVLAQSTGHLATAVGDLSDTVLIRTIRMQSVRVDVPRQTMRVEAGVTWGTATAALEGTGLSALAGSSSEVGVVGYTLGGGYSWLSRSRGLAASSVTAIEMVLADGELVRATADEHADLFWAVRGGGGNFGIITALEFRVHPVSEVYAGMMLFPLHRTRAVLEEYARWTTDLDERATTCVRILHFPPLPDLPDFLRGQSFVGIDGAIDAPDEEAERLLAPLRALEPRLDTFGRIPATALAGLHLDPSTPVPVIGDGMILDELTPEVIDALLASAAGTDPSSLLIVDLRHLGGAIGRPAVDGGAVDHLPGAFLLYAAGITPFPQAVAAVTHAVDSVRAALAPWATTIDYSNFRETRSAPERFWAPEVLERLRTIKEAVDPRGIIRSAHPLGRRPATRHRAPTADTAVDALGHAPQIPAAR</sequence>
<protein>
    <submittedName>
        <fullName evidence="8">FAD-binding oxidoreductase</fullName>
    </submittedName>
</protein>
<keyword evidence="3" id="KW-0285">Flavoprotein</keyword>
<name>A0A8I0V7Y8_9MICO</name>
<evidence type="ECO:0000313" key="9">
    <source>
        <dbReference type="Proteomes" id="UP000634579"/>
    </source>
</evidence>
<evidence type="ECO:0000256" key="2">
    <source>
        <dbReference type="ARBA" id="ARBA00005466"/>
    </source>
</evidence>
<dbReference type="InterPro" id="IPR016167">
    <property type="entry name" value="FAD-bd_PCMH_sub1"/>
</dbReference>
<feature type="domain" description="FAD-binding PCMH-type" evidence="7">
    <location>
        <begin position="44"/>
        <end position="214"/>
    </location>
</feature>
<dbReference type="InterPro" id="IPR036318">
    <property type="entry name" value="FAD-bd_PCMH-like_sf"/>
</dbReference>
<dbReference type="SUPFAM" id="SSF55103">
    <property type="entry name" value="FAD-linked oxidases, C-terminal domain"/>
    <property type="match status" value="1"/>
</dbReference>
<organism evidence="8 9">
    <name type="scientific">Clavibacter phaseoli</name>
    <dbReference type="NCBI Taxonomy" id="1734031"/>
    <lineage>
        <taxon>Bacteria</taxon>
        <taxon>Bacillati</taxon>
        <taxon>Actinomycetota</taxon>
        <taxon>Actinomycetes</taxon>
        <taxon>Micrococcales</taxon>
        <taxon>Microbacteriaceae</taxon>
        <taxon>Clavibacter</taxon>
    </lineage>
</organism>
<dbReference type="PANTHER" id="PTHR42973:SF39">
    <property type="entry name" value="FAD-BINDING PCMH-TYPE DOMAIN-CONTAINING PROTEIN"/>
    <property type="match status" value="1"/>
</dbReference>
<dbReference type="InterPro" id="IPR006093">
    <property type="entry name" value="Oxy_OxRdtase_FAD_BS"/>
</dbReference>
<dbReference type="PANTHER" id="PTHR42973">
    <property type="entry name" value="BINDING OXIDOREDUCTASE, PUTATIVE (AFU_ORTHOLOGUE AFUA_1G17690)-RELATED"/>
    <property type="match status" value="1"/>
</dbReference>
<dbReference type="SUPFAM" id="SSF56176">
    <property type="entry name" value="FAD-binding/transporter-associated domain-like"/>
    <property type="match status" value="1"/>
</dbReference>
<dbReference type="RefSeq" id="WP_194673930.1">
    <property type="nucleotide sequence ID" value="NZ_JADKRP010000001.1"/>
</dbReference>
<evidence type="ECO:0000256" key="4">
    <source>
        <dbReference type="ARBA" id="ARBA00022827"/>
    </source>
</evidence>
<reference evidence="8 9" key="1">
    <citation type="submission" date="2020-10" db="EMBL/GenBank/DDBJ databases">
        <title>Draft genome sequences of plant-associated actinobacteria.</title>
        <authorList>
            <person name="Tarlachkov S.V."/>
            <person name="Starodumova I.P."/>
            <person name="Dorofeeva L.V."/>
            <person name="Prisyazhnaya N.V."/>
            <person name="Roubtsova T.V."/>
            <person name="Chizhov V.N."/>
            <person name="Nadler S.A."/>
            <person name="Subbotin S.A."/>
            <person name="Evtushenko L.I."/>
        </authorList>
    </citation>
    <scope>NUCLEOTIDE SEQUENCE [LARGE SCALE GENOMIC DNA]</scope>
    <source>
        <strain evidence="8 9">VKM Ac-2886</strain>
    </source>
</reference>
<evidence type="ECO:0000259" key="7">
    <source>
        <dbReference type="PROSITE" id="PS51387"/>
    </source>
</evidence>
<dbReference type="Gene3D" id="3.40.462.20">
    <property type="match status" value="1"/>
</dbReference>
<dbReference type="Proteomes" id="UP000634579">
    <property type="component" value="Unassembled WGS sequence"/>
</dbReference>
<dbReference type="EMBL" id="JADKRP010000001">
    <property type="protein sequence ID" value="MBF4629628.1"/>
    <property type="molecule type" value="Genomic_DNA"/>
</dbReference>
<keyword evidence="4" id="KW-0274">FAD</keyword>
<comment type="cofactor">
    <cofactor evidence="1">
        <name>FAD</name>
        <dbReference type="ChEBI" id="CHEBI:57692"/>
    </cofactor>
</comment>
<dbReference type="Gene3D" id="3.30.43.10">
    <property type="entry name" value="Uridine Diphospho-n-acetylenolpyruvylglucosamine Reductase, domain 2"/>
    <property type="match status" value="1"/>
</dbReference>
<dbReference type="InterPro" id="IPR050416">
    <property type="entry name" value="FAD-linked_Oxidoreductase"/>
</dbReference>
<comment type="similarity">
    <text evidence="2">Belongs to the oxygen-dependent FAD-linked oxidoreductase family.</text>
</comment>
<feature type="compositionally biased region" description="Basic residues" evidence="6">
    <location>
        <begin position="460"/>
        <end position="470"/>
    </location>
</feature>
<dbReference type="InterPro" id="IPR016169">
    <property type="entry name" value="FAD-bd_PCMH_sub2"/>
</dbReference>
<feature type="region of interest" description="Disordered" evidence="6">
    <location>
        <begin position="455"/>
        <end position="490"/>
    </location>
</feature>
<evidence type="ECO:0000256" key="1">
    <source>
        <dbReference type="ARBA" id="ARBA00001974"/>
    </source>
</evidence>
<evidence type="ECO:0000256" key="6">
    <source>
        <dbReference type="SAM" id="MobiDB-lite"/>
    </source>
</evidence>
<keyword evidence="5" id="KW-0560">Oxidoreductase</keyword>
<dbReference type="GO" id="GO:0016491">
    <property type="term" value="F:oxidoreductase activity"/>
    <property type="evidence" value="ECO:0007669"/>
    <property type="project" value="UniProtKB-KW"/>
</dbReference>
<proteinExistence type="inferred from homology"/>
<accession>A0A8I0V7Y8</accession>
<keyword evidence="9" id="KW-1185">Reference proteome</keyword>
<evidence type="ECO:0000256" key="5">
    <source>
        <dbReference type="ARBA" id="ARBA00023002"/>
    </source>
</evidence>
<dbReference type="AlphaFoldDB" id="A0A8I0V7Y8"/>
<comment type="caution">
    <text evidence="8">The sequence shown here is derived from an EMBL/GenBank/DDBJ whole genome shotgun (WGS) entry which is preliminary data.</text>
</comment>
<dbReference type="InterPro" id="IPR016164">
    <property type="entry name" value="FAD-linked_Oxase-like_C"/>
</dbReference>
<dbReference type="PROSITE" id="PS51387">
    <property type="entry name" value="FAD_PCMH"/>
    <property type="match status" value="1"/>
</dbReference>
<dbReference type="GO" id="GO:0071949">
    <property type="term" value="F:FAD binding"/>
    <property type="evidence" value="ECO:0007669"/>
    <property type="project" value="InterPro"/>
</dbReference>
<dbReference type="InterPro" id="IPR016166">
    <property type="entry name" value="FAD-bd_PCMH"/>
</dbReference>
<dbReference type="InterPro" id="IPR006094">
    <property type="entry name" value="Oxid_FAD_bind_N"/>
</dbReference>